<feature type="region of interest" description="Disordered" evidence="1">
    <location>
        <begin position="1"/>
        <end position="39"/>
    </location>
</feature>
<accession>A0AAE1D2H3</accession>
<comment type="caution">
    <text evidence="2">The sequence shown here is derived from an EMBL/GenBank/DDBJ whole genome shotgun (WGS) entry which is preliminary data.</text>
</comment>
<name>A0AAE1D2H3_9GAST</name>
<reference evidence="2" key="1">
    <citation type="journal article" date="2023" name="G3 (Bethesda)">
        <title>A reference genome for the long-term kleptoplast-retaining sea slug Elysia crispata morphotype clarki.</title>
        <authorList>
            <person name="Eastman K.E."/>
            <person name="Pendleton A.L."/>
            <person name="Shaikh M.A."/>
            <person name="Suttiyut T."/>
            <person name="Ogas R."/>
            <person name="Tomko P."/>
            <person name="Gavelis G."/>
            <person name="Widhalm J.R."/>
            <person name="Wisecaver J.H."/>
        </authorList>
    </citation>
    <scope>NUCLEOTIDE SEQUENCE</scope>
    <source>
        <strain evidence="2">ECLA1</strain>
    </source>
</reference>
<evidence type="ECO:0000256" key="1">
    <source>
        <dbReference type="SAM" id="MobiDB-lite"/>
    </source>
</evidence>
<gene>
    <name evidence="2" type="ORF">RRG08_006242</name>
</gene>
<dbReference type="AlphaFoldDB" id="A0AAE1D2H3"/>
<sequence length="108" mass="12529">MNARKLASHRDMPRRGKILGQSRWYRPSSGQQLGHTLEVNGRRSTIHSNNSVTRSNLERIHLADRILLDEMITTRFVNPGLDVTIFRLTKLARIPIRKRPSMIWQSSL</sequence>
<dbReference type="EMBL" id="JAWDGP010005687">
    <property type="protein sequence ID" value="KAK3753855.1"/>
    <property type="molecule type" value="Genomic_DNA"/>
</dbReference>
<keyword evidence="3" id="KW-1185">Reference proteome</keyword>
<evidence type="ECO:0000313" key="3">
    <source>
        <dbReference type="Proteomes" id="UP001283361"/>
    </source>
</evidence>
<organism evidence="2 3">
    <name type="scientific">Elysia crispata</name>
    <name type="common">lettuce slug</name>
    <dbReference type="NCBI Taxonomy" id="231223"/>
    <lineage>
        <taxon>Eukaryota</taxon>
        <taxon>Metazoa</taxon>
        <taxon>Spiralia</taxon>
        <taxon>Lophotrochozoa</taxon>
        <taxon>Mollusca</taxon>
        <taxon>Gastropoda</taxon>
        <taxon>Heterobranchia</taxon>
        <taxon>Euthyneura</taxon>
        <taxon>Panpulmonata</taxon>
        <taxon>Sacoglossa</taxon>
        <taxon>Placobranchoidea</taxon>
        <taxon>Plakobranchidae</taxon>
        <taxon>Elysia</taxon>
    </lineage>
</organism>
<protein>
    <submittedName>
        <fullName evidence="2">Uncharacterized protein</fullName>
    </submittedName>
</protein>
<evidence type="ECO:0000313" key="2">
    <source>
        <dbReference type="EMBL" id="KAK3753855.1"/>
    </source>
</evidence>
<dbReference type="Proteomes" id="UP001283361">
    <property type="component" value="Unassembled WGS sequence"/>
</dbReference>
<proteinExistence type="predicted"/>